<evidence type="ECO:0000313" key="1">
    <source>
        <dbReference type="EMBL" id="KAJ7394831.1"/>
    </source>
</evidence>
<name>A0A9X0A7G3_9CNID</name>
<organism evidence="1 2">
    <name type="scientific">Desmophyllum pertusum</name>
    <dbReference type="NCBI Taxonomy" id="174260"/>
    <lineage>
        <taxon>Eukaryota</taxon>
        <taxon>Metazoa</taxon>
        <taxon>Cnidaria</taxon>
        <taxon>Anthozoa</taxon>
        <taxon>Hexacorallia</taxon>
        <taxon>Scleractinia</taxon>
        <taxon>Caryophylliina</taxon>
        <taxon>Caryophylliidae</taxon>
        <taxon>Desmophyllum</taxon>
    </lineage>
</organism>
<reference evidence="1" key="1">
    <citation type="submission" date="2023-01" db="EMBL/GenBank/DDBJ databases">
        <title>Genome assembly of the deep-sea coral Lophelia pertusa.</title>
        <authorList>
            <person name="Herrera S."/>
            <person name="Cordes E."/>
        </authorList>
    </citation>
    <scope>NUCLEOTIDE SEQUENCE</scope>
    <source>
        <strain evidence="1">USNM1676648</strain>
        <tissue evidence="1">Polyp</tissue>
    </source>
</reference>
<evidence type="ECO:0000313" key="2">
    <source>
        <dbReference type="Proteomes" id="UP001163046"/>
    </source>
</evidence>
<keyword evidence="2" id="KW-1185">Reference proteome</keyword>
<proteinExistence type="predicted"/>
<accession>A0A9X0A7G3</accession>
<gene>
    <name evidence="1" type="ORF">OS493_000666</name>
</gene>
<comment type="caution">
    <text evidence="1">The sequence shown here is derived from an EMBL/GenBank/DDBJ whole genome shotgun (WGS) entry which is preliminary data.</text>
</comment>
<protein>
    <submittedName>
        <fullName evidence="1">Uncharacterized protein</fullName>
    </submittedName>
</protein>
<dbReference type="Proteomes" id="UP001163046">
    <property type="component" value="Unassembled WGS sequence"/>
</dbReference>
<sequence length="108" mass="12290">MLWCDRFLCDNKRPSWPPLYSHTVVCHLNMTYTKTGSPIIYIVELPAMKDDGPSGPWYENAFSRSLHAVHAVKMAHDLAQAASIEFFLEQLKGSQTILKVLQAHHKPL</sequence>
<dbReference type="AlphaFoldDB" id="A0A9X0A7G3"/>
<dbReference type="EMBL" id="MU825396">
    <property type="protein sequence ID" value="KAJ7394831.1"/>
    <property type="molecule type" value="Genomic_DNA"/>
</dbReference>